<dbReference type="EMBL" id="CP115300">
    <property type="protein sequence ID" value="WBO61934.1"/>
    <property type="molecule type" value="Genomic_DNA"/>
</dbReference>
<dbReference type="Proteomes" id="UP001212326">
    <property type="component" value="Chromosome"/>
</dbReference>
<evidence type="ECO:0000313" key="2">
    <source>
        <dbReference type="Proteomes" id="UP001212326"/>
    </source>
</evidence>
<organism evidence="1 2">
    <name type="scientific">Streptomyces camelliae</name>
    <dbReference type="NCBI Taxonomy" id="3004093"/>
    <lineage>
        <taxon>Bacteria</taxon>
        <taxon>Bacillati</taxon>
        <taxon>Actinomycetota</taxon>
        <taxon>Actinomycetes</taxon>
        <taxon>Kitasatosporales</taxon>
        <taxon>Streptomycetaceae</taxon>
        <taxon>Streptomyces</taxon>
    </lineage>
</organism>
<gene>
    <name evidence="1" type="ORF">O1G22_03325</name>
</gene>
<keyword evidence="2" id="KW-1185">Reference proteome</keyword>
<evidence type="ECO:0000313" key="1">
    <source>
        <dbReference type="EMBL" id="WBO61934.1"/>
    </source>
</evidence>
<proteinExistence type="predicted"/>
<name>A0ABY7NVW1_9ACTN</name>
<protein>
    <submittedName>
        <fullName evidence="1">Uncharacterized protein</fullName>
    </submittedName>
</protein>
<reference evidence="1 2" key="1">
    <citation type="submission" date="2022-12" db="EMBL/GenBank/DDBJ databases">
        <authorList>
            <person name="Mo P."/>
        </authorList>
    </citation>
    <scope>NUCLEOTIDE SEQUENCE [LARGE SCALE GENOMIC DNA]</scope>
    <source>
        <strain evidence="1 2">HUAS 2-6</strain>
    </source>
</reference>
<dbReference type="RefSeq" id="WP_270079886.1">
    <property type="nucleotide sequence ID" value="NZ_CP115300.1"/>
</dbReference>
<sequence length="40" mass="4219">MADREGTGLGAAFALTSWYDRSLRGAGQTGLVNNCNDDLT</sequence>
<accession>A0ABY7NVW1</accession>